<dbReference type="Proteomes" id="UP000831701">
    <property type="component" value="Chromosome 13"/>
</dbReference>
<proteinExistence type="predicted"/>
<comment type="caution">
    <text evidence="1">The sequence shown here is derived from an EMBL/GenBank/DDBJ whole genome shotgun (WGS) entry which is preliminary data.</text>
</comment>
<accession>A0ACB8W789</accession>
<name>A0ACB8W789_9TELE</name>
<protein>
    <submittedName>
        <fullName evidence="1">Uncharacterized protein</fullName>
    </submittedName>
</protein>
<evidence type="ECO:0000313" key="1">
    <source>
        <dbReference type="EMBL" id="KAI3363586.1"/>
    </source>
</evidence>
<keyword evidence="2" id="KW-1185">Reference proteome</keyword>
<evidence type="ECO:0000313" key="2">
    <source>
        <dbReference type="Proteomes" id="UP000831701"/>
    </source>
</evidence>
<reference evidence="1" key="1">
    <citation type="submission" date="2022-04" db="EMBL/GenBank/DDBJ databases">
        <title>Jade perch genome.</title>
        <authorList>
            <person name="Chao B."/>
        </authorList>
    </citation>
    <scope>NUCLEOTIDE SEQUENCE</scope>
    <source>
        <strain evidence="1">CB-2022</strain>
    </source>
</reference>
<sequence>MKCFERLVKSFITSSIPDSLDPLQFAYRPNRSTEDAFHRPHLTLHTALSHLDQRDTYVRMLFIDYSSAFNTVVCSKLVTKFRDLGLNSALCDWILNFLTGQTPGCADGQHHILHPDSEHSTHQKSDWTEREEGACGERESHLPAAANKGNMVNMARAIMPEYAQFVSPEQLHCIAYVSQGPDPEHDNEFSTKVKDSLPCSALFWSAGVIVPHKDSALLSAHQSSQRKKSEMKVPLQSGVSLLTLTANFGLAFNFNGRPYTFTRLFQGYCESPTLYNEALRDSLAPLVLSPAQDRLQFAYQPGVGVEDAILYLLHRAHSHLDKGSGTEPSIPSSPLCFGTN</sequence>
<dbReference type="EMBL" id="CM041543">
    <property type="protein sequence ID" value="KAI3363586.1"/>
    <property type="molecule type" value="Genomic_DNA"/>
</dbReference>
<organism evidence="1 2">
    <name type="scientific">Scortum barcoo</name>
    <name type="common">barcoo grunter</name>
    <dbReference type="NCBI Taxonomy" id="214431"/>
    <lineage>
        <taxon>Eukaryota</taxon>
        <taxon>Metazoa</taxon>
        <taxon>Chordata</taxon>
        <taxon>Craniata</taxon>
        <taxon>Vertebrata</taxon>
        <taxon>Euteleostomi</taxon>
        <taxon>Actinopterygii</taxon>
        <taxon>Neopterygii</taxon>
        <taxon>Teleostei</taxon>
        <taxon>Neoteleostei</taxon>
        <taxon>Acanthomorphata</taxon>
        <taxon>Eupercaria</taxon>
        <taxon>Centrarchiformes</taxon>
        <taxon>Terapontoidei</taxon>
        <taxon>Terapontidae</taxon>
        <taxon>Scortum</taxon>
    </lineage>
</organism>
<gene>
    <name evidence="1" type="ORF">L3Q82_001176</name>
</gene>